<dbReference type="CDD" id="cd18186">
    <property type="entry name" value="BTB_POZ_ZBTB_KLHL-like"/>
    <property type="match status" value="1"/>
</dbReference>
<dbReference type="InterPro" id="IPR011333">
    <property type="entry name" value="SKP1/BTB/POZ_sf"/>
</dbReference>
<evidence type="ECO:0000313" key="1">
    <source>
        <dbReference type="EMBL" id="KAF2658687.1"/>
    </source>
</evidence>
<proteinExistence type="predicted"/>
<sequence length="167" mass="18894">MQSKWFHKALTGNFTSKTVELHDDDPTSFQVLLKLIYGQHSALNRSSSQEDPDPAMSVIDAVDSKILSLVRVYALADKYEVNDVREVICDALPGLYSPFGKAPWIAVHYDGCAEYDGMMGRALCELLLKKKKTFFVQSKTCEQLARMYPGFAADMFLACRRTKSRPW</sequence>
<dbReference type="PANTHER" id="PTHR47843">
    <property type="entry name" value="BTB DOMAIN-CONTAINING PROTEIN-RELATED"/>
    <property type="match status" value="1"/>
</dbReference>
<dbReference type="Proteomes" id="UP000799324">
    <property type="component" value="Unassembled WGS sequence"/>
</dbReference>
<dbReference type="Gene3D" id="3.30.710.10">
    <property type="entry name" value="Potassium Channel Kv1.1, Chain A"/>
    <property type="match status" value="1"/>
</dbReference>
<protein>
    <recommendedName>
        <fullName evidence="3">BTB domain-containing protein</fullName>
    </recommendedName>
</protein>
<evidence type="ECO:0008006" key="3">
    <source>
        <dbReference type="Google" id="ProtNLM"/>
    </source>
</evidence>
<accession>A0A6A6THJ3</accession>
<dbReference type="PANTHER" id="PTHR47843:SF2">
    <property type="entry name" value="BTB DOMAIN-CONTAINING PROTEIN"/>
    <property type="match status" value="1"/>
</dbReference>
<name>A0A6A6THJ3_9PLEO</name>
<dbReference type="EMBL" id="MU004313">
    <property type="protein sequence ID" value="KAF2658687.1"/>
    <property type="molecule type" value="Genomic_DNA"/>
</dbReference>
<keyword evidence="2" id="KW-1185">Reference proteome</keyword>
<dbReference type="OrthoDB" id="6359816at2759"/>
<dbReference type="SUPFAM" id="SSF54695">
    <property type="entry name" value="POZ domain"/>
    <property type="match status" value="1"/>
</dbReference>
<gene>
    <name evidence="1" type="ORF">K491DRAFT_253812</name>
</gene>
<organism evidence="1 2">
    <name type="scientific">Lophiostoma macrostomum CBS 122681</name>
    <dbReference type="NCBI Taxonomy" id="1314788"/>
    <lineage>
        <taxon>Eukaryota</taxon>
        <taxon>Fungi</taxon>
        <taxon>Dikarya</taxon>
        <taxon>Ascomycota</taxon>
        <taxon>Pezizomycotina</taxon>
        <taxon>Dothideomycetes</taxon>
        <taxon>Pleosporomycetidae</taxon>
        <taxon>Pleosporales</taxon>
        <taxon>Lophiostomataceae</taxon>
        <taxon>Lophiostoma</taxon>
    </lineage>
</organism>
<evidence type="ECO:0000313" key="2">
    <source>
        <dbReference type="Proteomes" id="UP000799324"/>
    </source>
</evidence>
<reference evidence="1" key="1">
    <citation type="journal article" date="2020" name="Stud. Mycol.">
        <title>101 Dothideomycetes genomes: a test case for predicting lifestyles and emergence of pathogens.</title>
        <authorList>
            <person name="Haridas S."/>
            <person name="Albert R."/>
            <person name="Binder M."/>
            <person name="Bloem J."/>
            <person name="Labutti K."/>
            <person name="Salamov A."/>
            <person name="Andreopoulos B."/>
            <person name="Baker S."/>
            <person name="Barry K."/>
            <person name="Bills G."/>
            <person name="Bluhm B."/>
            <person name="Cannon C."/>
            <person name="Castanera R."/>
            <person name="Culley D."/>
            <person name="Daum C."/>
            <person name="Ezra D."/>
            <person name="Gonzalez J."/>
            <person name="Henrissat B."/>
            <person name="Kuo A."/>
            <person name="Liang C."/>
            <person name="Lipzen A."/>
            <person name="Lutzoni F."/>
            <person name="Magnuson J."/>
            <person name="Mondo S."/>
            <person name="Nolan M."/>
            <person name="Ohm R."/>
            <person name="Pangilinan J."/>
            <person name="Park H.-J."/>
            <person name="Ramirez L."/>
            <person name="Alfaro M."/>
            <person name="Sun H."/>
            <person name="Tritt A."/>
            <person name="Yoshinaga Y."/>
            <person name="Zwiers L.-H."/>
            <person name="Turgeon B."/>
            <person name="Goodwin S."/>
            <person name="Spatafora J."/>
            <person name="Crous P."/>
            <person name="Grigoriev I."/>
        </authorList>
    </citation>
    <scope>NUCLEOTIDE SEQUENCE</scope>
    <source>
        <strain evidence="1">CBS 122681</strain>
    </source>
</reference>
<dbReference type="AlphaFoldDB" id="A0A6A6THJ3"/>